<dbReference type="EMBL" id="UYYB01094554">
    <property type="protein sequence ID" value="VDM74621.1"/>
    <property type="molecule type" value="Genomic_DNA"/>
</dbReference>
<keyword evidence="1" id="KW-0732">Signal</keyword>
<reference evidence="2 3" key="1">
    <citation type="submission" date="2018-11" db="EMBL/GenBank/DDBJ databases">
        <authorList>
            <consortium name="Pathogen Informatics"/>
        </authorList>
    </citation>
    <scope>NUCLEOTIDE SEQUENCE [LARGE SCALE GENOMIC DNA]</scope>
</reference>
<gene>
    <name evidence="2" type="ORF">SVUK_LOCUS9619</name>
</gene>
<name>A0A3P7INQ2_STRVU</name>
<feature type="chain" id="PRO_5018174769" evidence="1">
    <location>
        <begin position="20"/>
        <end position="148"/>
    </location>
</feature>
<sequence length="148" mass="15732">MALLKIAILLLICILATDADQPRLRRVKTTDESQTIIIQPAGSATEVNLECADRCPVPYDPLCNGAGNCASAAAAQVQLIKISDECRFTFACPNGFTAKYWAPNAPLQTAGIKFPGTEFHAVCFTPPGSLFFLPSKEAPVGKVGCMAD</sequence>
<protein>
    <submittedName>
        <fullName evidence="2">Uncharacterized protein</fullName>
    </submittedName>
</protein>
<accession>A0A3P7INQ2</accession>
<feature type="signal peptide" evidence="1">
    <location>
        <begin position="1"/>
        <end position="19"/>
    </location>
</feature>
<keyword evidence="3" id="KW-1185">Reference proteome</keyword>
<proteinExistence type="predicted"/>
<dbReference type="Proteomes" id="UP000270094">
    <property type="component" value="Unassembled WGS sequence"/>
</dbReference>
<evidence type="ECO:0000313" key="2">
    <source>
        <dbReference type="EMBL" id="VDM74621.1"/>
    </source>
</evidence>
<organism evidence="2 3">
    <name type="scientific">Strongylus vulgaris</name>
    <name type="common">Blood worm</name>
    <dbReference type="NCBI Taxonomy" id="40348"/>
    <lineage>
        <taxon>Eukaryota</taxon>
        <taxon>Metazoa</taxon>
        <taxon>Ecdysozoa</taxon>
        <taxon>Nematoda</taxon>
        <taxon>Chromadorea</taxon>
        <taxon>Rhabditida</taxon>
        <taxon>Rhabditina</taxon>
        <taxon>Rhabditomorpha</taxon>
        <taxon>Strongyloidea</taxon>
        <taxon>Strongylidae</taxon>
        <taxon>Strongylus</taxon>
    </lineage>
</organism>
<dbReference type="AlphaFoldDB" id="A0A3P7INQ2"/>
<evidence type="ECO:0000313" key="3">
    <source>
        <dbReference type="Proteomes" id="UP000270094"/>
    </source>
</evidence>
<evidence type="ECO:0000256" key="1">
    <source>
        <dbReference type="SAM" id="SignalP"/>
    </source>
</evidence>